<dbReference type="PANTHER" id="PTHR24305">
    <property type="entry name" value="CYTOCHROME P450"/>
    <property type="match status" value="1"/>
</dbReference>
<dbReference type="PANTHER" id="PTHR24305:SF227">
    <property type="entry name" value="P450, PUTATIVE (EUROFUNG)-RELATED"/>
    <property type="match status" value="1"/>
</dbReference>
<dbReference type="PRINTS" id="PR00463">
    <property type="entry name" value="EP450I"/>
</dbReference>
<dbReference type="InterPro" id="IPR001128">
    <property type="entry name" value="Cyt_P450"/>
</dbReference>
<dbReference type="Proteomes" id="UP001345013">
    <property type="component" value="Unassembled WGS sequence"/>
</dbReference>
<keyword evidence="2" id="KW-1185">Reference proteome</keyword>
<dbReference type="InterPro" id="IPR036396">
    <property type="entry name" value="Cyt_P450_sf"/>
</dbReference>
<comment type="caution">
    <text evidence="1">The sequence shown here is derived from an EMBL/GenBank/DDBJ whole genome shotgun (WGS) entry which is preliminary data.</text>
</comment>
<dbReference type="PRINTS" id="PR00385">
    <property type="entry name" value="P450"/>
</dbReference>
<dbReference type="InterPro" id="IPR050121">
    <property type="entry name" value="Cytochrome_P450_monoxygenase"/>
</dbReference>
<dbReference type="CDD" id="cd11069">
    <property type="entry name" value="CYP_FUM15-like"/>
    <property type="match status" value="1"/>
</dbReference>
<organism evidence="1 2">
    <name type="scientific">Lithohypha guttulata</name>
    <dbReference type="NCBI Taxonomy" id="1690604"/>
    <lineage>
        <taxon>Eukaryota</taxon>
        <taxon>Fungi</taxon>
        <taxon>Dikarya</taxon>
        <taxon>Ascomycota</taxon>
        <taxon>Pezizomycotina</taxon>
        <taxon>Eurotiomycetes</taxon>
        <taxon>Chaetothyriomycetidae</taxon>
        <taxon>Chaetothyriales</taxon>
        <taxon>Trichomeriaceae</taxon>
        <taxon>Lithohypha</taxon>
    </lineage>
</organism>
<evidence type="ECO:0000313" key="1">
    <source>
        <dbReference type="EMBL" id="KAK5072240.1"/>
    </source>
</evidence>
<name>A0ABR0JUG3_9EURO</name>
<dbReference type="SUPFAM" id="SSF48264">
    <property type="entry name" value="Cytochrome P450"/>
    <property type="match status" value="1"/>
</dbReference>
<evidence type="ECO:0008006" key="3">
    <source>
        <dbReference type="Google" id="ProtNLM"/>
    </source>
</evidence>
<protein>
    <recommendedName>
        <fullName evidence="3">Cytochrome P450</fullName>
    </recommendedName>
</protein>
<dbReference type="InterPro" id="IPR002401">
    <property type="entry name" value="Cyt_P450_E_grp-I"/>
</dbReference>
<proteinExistence type="predicted"/>
<dbReference type="Pfam" id="PF00067">
    <property type="entry name" value="p450"/>
    <property type="match status" value="1"/>
</dbReference>
<evidence type="ECO:0000313" key="2">
    <source>
        <dbReference type="Proteomes" id="UP001345013"/>
    </source>
</evidence>
<accession>A0ABR0JUG3</accession>
<reference evidence="1 2" key="1">
    <citation type="submission" date="2023-08" db="EMBL/GenBank/DDBJ databases">
        <title>Black Yeasts Isolated from many extreme environments.</title>
        <authorList>
            <person name="Coleine C."/>
            <person name="Stajich J.E."/>
            <person name="Selbmann L."/>
        </authorList>
    </citation>
    <scope>NUCLEOTIDE SEQUENCE [LARGE SCALE GENOMIC DNA]</scope>
    <source>
        <strain evidence="1 2">CCFEE 5885</strain>
    </source>
</reference>
<gene>
    <name evidence="1" type="ORF">LTR24_010513</name>
</gene>
<dbReference type="EMBL" id="JAVRRG010000345">
    <property type="protein sequence ID" value="KAK5072240.1"/>
    <property type="molecule type" value="Genomic_DNA"/>
</dbReference>
<sequence length="460" mass="51431">MGQFFVILRGNPGEPLRRWINEIPNNGLIRYLDIFNLERVAVIKPKALADVLVYNSYDFEKPAPLRKGISRILGMGLFLAEGDLHRQQRKNLMPAFAFRHIKDLHSVFRDKSKELVEAIMHEINDTGESQVEVSRWASRSTLDIIGLAGMGGDFNAIANPDSELLNTYRSIFSPGRAGRLLAVAGILLPAWLIRALPYRRNHDINHASGVIRAHCMSLIKRKRSRMSEGKEGTNDIIEIALKSGAFPDHELVDQLMTFLAAGHETSASAMTWVIYLLCKYPRVQSELRKEIFTCKSSRSHRTEETMGLAIPDNEYLGAVINETLRLFPPVSVTVRVSIRDTVIVGEHIPKGTATTLAPWATNAAFELWGTDALEFVPDRWLKSPKAAGSTGNFSFMTFLHGPRSCIGERFAKAELAFLVAAWVTKFETRLVNEDFVPDIQGGITVKPKDGLHVKVKLLDC</sequence>
<dbReference type="Gene3D" id="1.10.630.10">
    <property type="entry name" value="Cytochrome P450"/>
    <property type="match status" value="1"/>
</dbReference>